<dbReference type="GO" id="GO:0003700">
    <property type="term" value="F:DNA-binding transcription factor activity"/>
    <property type="evidence" value="ECO:0007669"/>
    <property type="project" value="TreeGrafter"/>
</dbReference>
<evidence type="ECO:0000313" key="7">
    <source>
        <dbReference type="Proteomes" id="UP000318405"/>
    </source>
</evidence>
<gene>
    <name evidence="6" type="ORF">FOZ76_17165</name>
</gene>
<feature type="DNA-binding region" description="H-T-H motif" evidence="4">
    <location>
        <begin position="245"/>
        <end position="264"/>
    </location>
</feature>
<organism evidence="6 7">
    <name type="scientific">Verticiella sediminum</name>
    <dbReference type="NCBI Taxonomy" id="1247510"/>
    <lineage>
        <taxon>Bacteria</taxon>
        <taxon>Pseudomonadati</taxon>
        <taxon>Pseudomonadota</taxon>
        <taxon>Betaproteobacteria</taxon>
        <taxon>Burkholderiales</taxon>
        <taxon>Alcaligenaceae</taxon>
        <taxon>Verticiella</taxon>
    </lineage>
</organism>
<evidence type="ECO:0000256" key="3">
    <source>
        <dbReference type="ARBA" id="ARBA00023163"/>
    </source>
</evidence>
<dbReference type="InterPro" id="IPR036271">
    <property type="entry name" value="Tet_transcr_reg_TetR-rel_C_sf"/>
</dbReference>
<evidence type="ECO:0000256" key="1">
    <source>
        <dbReference type="ARBA" id="ARBA00023015"/>
    </source>
</evidence>
<reference evidence="6 7" key="1">
    <citation type="submission" date="2019-07" db="EMBL/GenBank/DDBJ databases">
        <title>Qingshengfaniella alkalisoli gen. nov., sp. nov., isolated from saline soil.</title>
        <authorList>
            <person name="Xu L."/>
            <person name="Huang X.-X."/>
            <person name="Sun J.-Q."/>
        </authorList>
    </citation>
    <scope>NUCLEOTIDE SEQUENCE [LARGE SCALE GENOMIC DNA]</scope>
    <source>
        <strain evidence="6 7">DSM 27279</strain>
    </source>
</reference>
<dbReference type="SUPFAM" id="SSF46689">
    <property type="entry name" value="Homeodomain-like"/>
    <property type="match status" value="2"/>
</dbReference>
<evidence type="ECO:0000256" key="4">
    <source>
        <dbReference type="PROSITE-ProRule" id="PRU00335"/>
    </source>
</evidence>
<evidence type="ECO:0000259" key="5">
    <source>
        <dbReference type="PROSITE" id="PS50977"/>
    </source>
</evidence>
<dbReference type="PANTHER" id="PTHR30055:SF234">
    <property type="entry name" value="HTH-TYPE TRANSCRIPTIONAL REGULATOR BETI"/>
    <property type="match status" value="1"/>
</dbReference>
<dbReference type="AlphaFoldDB" id="A0A556AGW2"/>
<dbReference type="PRINTS" id="PR00455">
    <property type="entry name" value="HTHTETR"/>
</dbReference>
<evidence type="ECO:0000313" key="6">
    <source>
        <dbReference type="EMBL" id="TSH92103.1"/>
    </source>
</evidence>
<accession>A0A556AGW2</accession>
<dbReference type="PANTHER" id="PTHR30055">
    <property type="entry name" value="HTH-TYPE TRANSCRIPTIONAL REGULATOR RUTR"/>
    <property type="match status" value="1"/>
</dbReference>
<dbReference type="OrthoDB" id="9809772at2"/>
<protein>
    <submittedName>
        <fullName evidence="6">TetR/AcrR family transcriptional regulator</fullName>
    </submittedName>
</protein>
<dbReference type="GO" id="GO:0000976">
    <property type="term" value="F:transcription cis-regulatory region binding"/>
    <property type="evidence" value="ECO:0007669"/>
    <property type="project" value="TreeGrafter"/>
</dbReference>
<comment type="caution">
    <text evidence="6">The sequence shown here is derived from an EMBL/GenBank/DDBJ whole genome shotgun (WGS) entry which is preliminary data.</text>
</comment>
<dbReference type="Proteomes" id="UP000318405">
    <property type="component" value="Unassembled WGS sequence"/>
</dbReference>
<dbReference type="Pfam" id="PF00440">
    <property type="entry name" value="TetR_N"/>
    <property type="match status" value="2"/>
</dbReference>
<name>A0A556AGW2_9BURK</name>
<keyword evidence="2 4" id="KW-0238">DNA-binding</keyword>
<feature type="domain" description="HTH tetR-type" evidence="5">
    <location>
        <begin position="13"/>
        <end position="73"/>
    </location>
</feature>
<dbReference type="InterPro" id="IPR009057">
    <property type="entry name" value="Homeodomain-like_sf"/>
</dbReference>
<dbReference type="PROSITE" id="PS50977">
    <property type="entry name" value="HTH_TETR_2"/>
    <property type="match status" value="2"/>
</dbReference>
<evidence type="ECO:0000256" key="2">
    <source>
        <dbReference type="ARBA" id="ARBA00023125"/>
    </source>
</evidence>
<feature type="DNA-binding region" description="H-T-H motif" evidence="4">
    <location>
        <begin position="36"/>
        <end position="55"/>
    </location>
</feature>
<feature type="domain" description="HTH tetR-type" evidence="5">
    <location>
        <begin position="222"/>
        <end position="282"/>
    </location>
</feature>
<dbReference type="RefSeq" id="WP_143949516.1">
    <property type="nucleotide sequence ID" value="NZ_BAABMB010000007.1"/>
</dbReference>
<dbReference type="InterPro" id="IPR001647">
    <property type="entry name" value="HTH_TetR"/>
</dbReference>
<dbReference type="SUPFAM" id="SSF48498">
    <property type="entry name" value="Tetracyclin repressor-like, C-terminal domain"/>
    <property type="match status" value="1"/>
</dbReference>
<keyword evidence="7" id="KW-1185">Reference proteome</keyword>
<dbReference type="Gene3D" id="1.10.10.60">
    <property type="entry name" value="Homeodomain-like"/>
    <property type="match status" value="2"/>
</dbReference>
<dbReference type="InterPro" id="IPR050109">
    <property type="entry name" value="HTH-type_TetR-like_transc_reg"/>
</dbReference>
<sequence length="413" mass="44902">MTQTTRTPSPRFQAKREAVLDAAAHLFNALGVKGATLSGIAASVGLITTSVTYYYRRKEQLAAACFLRTIETLDAAALAAASEPDLGSRVRAFFRLHADRMAQTARGQAPALVQLNDLRALPDPYFEEVSAAYTALFKRMRALLDAPDAPALPRIQLNARTHYVLSITHWMRNWADQFDVDEYDRLAERMTDIVLHGVAAHGQALPDFPYDPTGSSLVDTSDPMAEAFLRAASELVNEQGYRGASVDKISARLNVTKGAFYHHNDNKEDVVLRCFARTFSVIRGVVAQAHDIDTADGWARTAFALLTLARFQLSPAGPMLRLAATSALSDPKQRADVTANVRRVTQRVAGLIVDGMMDGSIRPTDALLAAQVATAAINHASELRDWVRSAEPDNVGELVVRPLLLGITAPASP</sequence>
<keyword evidence="1" id="KW-0805">Transcription regulation</keyword>
<dbReference type="Gene3D" id="1.10.357.10">
    <property type="entry name" value="Tetracycline Repressor, domain 2"/>
    <property type="match status" value="2"/>
</dbReference>
<keyword evidence="3" id="KW-0804">Transcription</keyword>
<proteinExistence type="predicted"/>
<dbReference type="EMBL" id="VLTJ01000030">
    <property type="protein sequence ID" value="TSH92103.1"/>
    <property type="molecule type" value="Genomic_DNA"/>
</dbReference>